<name>A0A072NHK4_SCHAZ</name>
<organism evidence="2 3">
    <name type="scientific">Schinkia azotoformans MEV2011</name>
    <dbReference type="NCBI Taxonomy" id="1348973"/>
    <lineage>
        <taxon>Bacteria</taxon>
        <taxon>Bacillati</taxon>
        <taxon>Bacillota</taxon>
        <taxon>Bacilli</taxon>
        <taxon>Bacillales</taxon>
        <taxon>Bacillaceae</taxon>
        <taxon>Calidifontibacillus/Schinkia group</taxon>
        <taxon>Schinkia</taxon>
    </lineage>
</organism>
<comment type="caution">
    <text evidence="2">The sequence shown here is derived from an EMBL/GenBank/DDBJ whole genome shotgun (WGS) entry which is preliminary data.</text>
</comment>
<feature type="non-terminal residue" evidence="2">
    <location>
        <position position="28"/>
    </location>
</feature>
<dbReference type="AlphaFoldDB" id="A0A072NHK4"/>
<accession>A0A072NHK4</accession>
<protein>
    <submittedName>
        <fullName evidence="2">Uncharacterized protein</fullName>
    </submittedName>
</protein>
<evidence type="ECO:0000313" key="3">
    <source>
        <dbReference type="Proteomes" id="UP000027936"/>
    </source>
</evidence>
<sequence length="28" mass="3098">MIRGVQSFEAKNGPLIDTQGGLKMNYTQ</sequence>
<dbReference type="EMBL" id="JJRY01000023">
    <property type="protein sequence ID" value="KEF36727.1"/>
    <property type="molecule type" value="Genomic_DNA"/>
</dbReference>
<dbReference type="Proteomes" id="UP000027936">
    <property type="component" value="Unassembled WGS sequence"/>
</dbReference>
<evidence type="ECO:0000256" key="1">
    <source>
        <dbReference type="SAM" id="MobiDB-lite"/>
    </source>
</evidence>
<reference evidence="2 3" key="1">
    <citation type="submission" date="2014-04" db="EMBL/GenBank/DDBJ databases">
        <title>Draft genome sequence of Bacillus azotoformans MEV2011, a (co-) denitrifying strain unable to grow in the presence of oxygen.</title>
        <authorList>
            <person name="Nielsen M."/>
            <person name="Schreiber L."/>
            <person name="Finster K."/>
            <person name="Schramm A."/>
        </authorList>
    </citation>
    <scope>NUCLEOTIDE SEQUENCE [LARGE SCALE GENOMIC DNA]</scope>
    <source>
        <strain evidence="2 3">MEV2011</strain>
    </source>
</reference>
<feature type="region of interest" description="Disordered" evidence="1">
    <location>
        <begin position="1"/>
        <end position="28"/>
    </location>
</feature>
<proteinExistence type="predicted"/>
<gene>
    <name evidence="2" type="ORF">M670_04146</name>
</gene>
<evidence type="ECO:0000313" key="2">
    <source>
        <dbReference type="EMBL" id="KEF36727.1"/>
    </source>
</evidence>